<evidence type="ECO:0000259" key="5">
    <source>
        <dbReference type="PROSITE" id="PS51891"/>
    </source>
</evidence>
<dbReference type="SUPFAM" id="SSF51316">
    <property type="entry name" value="Mss4-like"/>
    <property type="match status" value="1"/>
</dbReference>
<name>A0A368BL30_9GAMM</name>
<dbReference type="InterPro" id="IPR006913">
    <property type="entry name" value="CENP-V/GFA"/>
</dbReference>
<dbReference type="AlphaFoldDB" id="A0A368BL30"/>
<sequence length="146" mass="16347">MEKGHCQCHEISYSFSREHVISAHHCHCKDCQRSTGSGKATIIYVPKKHLTIEGELKYYESKGSMGMHIKRGFCQNCGSGILSYAKELPMILFVKAGTLIDSNWVEVKSSYFSNSAQAWNKVDNDIKSFKGNPDIISNIKSVIKAL</sequence>
<dbReference type="Pfam" id="PF04828">
    <property type="entry name" value="GFA"/>
    <property type="match status" value="1"/>
</dbReference>
<dbReference type="Gene3D" id="3.90.1590.10">
    <property type="entry name" value="glutathione-dependent formaldehyde- activating enzyme (gfa)"/>
    <property type="match status" value="1"/>
</dbReference>
<dbReference type="Proteomes" id="UP000252147">
    <property type="component" value="Unassembled WGS sequence"/>
</dbReference>
<accession>A0A368BL30</accession>
<keyword evidence="4" id="KW-0456">Lyase</keyword>
<evidence type="ECO:0000256" key="4">
    <source>
        <dbReference type="ARBA" id="ARBA00023239"/>
    </source>
</evidence>
<feature type="domain" description="CENP-V/GFA" evidence="5">
    <location>
        <begin position="2"/>
        <end position="120"/>
    </location>
</feature>
<evidence type="ECO:0000256" key="2">
    <source>
        <dbReference type="ARBA" id="ARBA00022723"/>
    </source>
</evidence>
<organism evidence="6 7">
    <name type="scientific">SAR86 cluster bacterium</name>
    <dbReference type="NCBI Taxonomy" id="2030880"/>
    <lineage>
        <taxon>Bacteria</taxon>
        <taxon>Pseudomonadati</taxon>
        <taxon>Pseudomonadota</taxon>
        <taxon>Gammaproteobacteria</taxon>
        <taxon>SAR86 cluster</taxon>
    </lineage>
</organism>
<evidence type="ECO:0000313" key="6">
    <source>
        <dbReference type="EMBL" id="RCL37775.1"/>
    </source>
</evidence>
<evidence type="ECO:0000256" key="3">
    <source>
        <dbReference type="ARBA" id="ARBA00022833"/>
    </source>
</evidence>
<keyword evidence="2" id="KW-0479">Metal-binding</keyword>
<dbReference type="GO" id="GO:0046872">
    <property type="term" value="F:metal ion binding"/>
    <property type="evidence" value="ECO:0007669"/>
    <property type="project" value="UniProtKB-KW"/>
</dbReference>
<dbReference type="PROSITE" id="PS51891">
    <property type="entry name" value="CENP_V_GFA"/>
    <property type="match status" value="1"/>
</dbReference>
<comment type="caution">
    <text evidence="6">The sequence shown here is derived from an EMBL/GenBank/DDBJ whole genome shotgun (WGS) entry which is preliminary data.</text>
</comment>
<evidence type="ECO:0000256" key="1">
    <source>
        <dbReference type="ARBA" id="ARBA00005495"/>
    </source>
</evidence>
<dbReference type="PANTHER" id="PTHR33337:SF40">
    <property type="entry name" value="CENP-V_GFA DOMAIN-CONTAINING PROTEIN-RELATED"/>
    <property type="match status" value="1"/>
</dbReference>
<dbReference type="EMBL" id="QOPD01000007">
    <property type="protein sequence ID" value="RCL37775.1"/>
    <property type="molecule type" value="Genomic_DNA"/>
</dbReference>
<protein>
    <submittedName>
        <fullName evidence="6">Aldehyde-activating protein</fullName>
    </submittedName>
</protein>
<evidence type="ECO:0000313" key="7">
    <source>
        <dbReference type="Proteomes" id="UP000252147"/>
    </source>
</evidence>
<proteinExistence type="inferred from homology"/>
<dbReference type="PANTHER" id="PTHR33337">
    <property type="entry name" value="GFA DOMAIN-CONTAINING PROTEIN"/>
    <property type="match status" value="1"/>
</dbReference>
<gene>
    <name evidence="6" type="ORF">DBW97_04365</name>
</gene>
<reference evidence="6 7" key="1">
    <citation type="journal article" date="2018" name="Microbiome">
        <title>Fine metagenomic profile of the Mediterranean stratified and mixed water columns revealed by assembly and recruitment.</title>
        <authorList>
            <person name="Haro-Moreno J.M."/>
            <person name="Lopez-Perez M."/>
            <person name="De La Torre J.R."/>
            <person name="Picazo A."/>
            <person name="Camacho A."/>
            <person name="Rodriguez-Valera F."/>
        </authorList>
    </citation>
    <scope>NUCLEOTIDE SEQUENCE [LARGE SCALE GENOMIC DNA]</scope>
    <source>
        <strain evidence="6">MED-G83</strain>
    </source>
</reference>
<comment type="similarity">
    <text evidence="1">Belongs to the Gfa family.</text>
</comment>
<dbReference type="GO" id="GO:0016846">
    <property type="term" value="F:carbon-sulfur lyase activity"/>
    <property type="evidence" value="ECO:0007669"/>
    <property type="project" value="InterPro"/>
</dbReference>
<keyword evidence="3" id="KW-0862">Zinc</keyword>
<dbReference type="InterPro" id="IPR011057">
    <property type="entry name" value="Mss4-like_sf"/>
</dbReference>